<evidence type="ECO:0000313" key="2">
    <source>
        <dbReference type="Proteomes" id="UP000005268"/>
    </source>
</evidence>
<gene>
    <name evidence="1" type="ORF">YSA_09224</name>
</gene>
<dbReference type="HOGENOM" id="CLU_186119_0_0_6"/>
<protein>
    <submittedName>
        <fullName evidence="1">Uncharacterized protein</fullName>
    </submittedName>
</protein>
<proteinExistence type="predicted"/>
<organism evidence="1 2">
    <name type="scientific">Pseudomonas putida ND6</name>
    <dbReference type="NCBI Taxonomy" id="231023"/>
    <lineage>
        <taxon>Bacteria</taxon>
        <taxon>Pseudomonadati</taxon>
        <taxon>Pseudomonadota</taxon>
        <taxon>Gammaproteobacteria</taxon>
        <taxon>Pseudomonadales</taxon>
        <taxon>Pseudomonadaceae</taxon>
        <taxon>Pseudomonas</taxon>
    </lineage>
</organism>
<reference evidence="1 2" key="1">
    <citation type="journal article" date="2012" name="J. Bacteriol.">
        <title>Complete Genome Sequence of the Naphthalene-Degrading Pseudomonas putida Strain ND6.</title>
        <authorList>
            <person name="Li S."/>
            <person name="Zhao H."/>
            <person name="Li Y."/>
            <person name="Niu S."/>
            <person name="Cai B."/>
        </authorList>
    </citation>
    <scope>NUCLEOTIDE SEQUENCE [LARGE SCALE GENOMIC DNA]</scope>
    <source>
        <strain evidence="1 2">ND6</strain>
    </source>
</reference>
<dbReference type="AlphaFoldDB" id="I3V1Y8"/>
<dbReference type="EMBL" id="CP003588">
    <property type="protein sequence ID" value="AFK71759.1"/>
    <property type="molecule type" value="Genomic_DNA"/>
</dbReference>
<sequence>MLNLQGRACAYEEIGMSIRSLAKHLPPDPSREGWVIGWGGLRDRHPWHFVDVYADQKTAMAEAQRRGDGYVVEFGSHRLGTHEFICGVTLPEG</sequence>
<name>I3V1Y8_PSEPU</name>
<dbReference type="KEGG" id="ppi:YSA_09224"/>
<evidence type="ECO:0000313" key="1">
    <source>
        <dbReference type="EMBL" id="AFK71759.1"/>
    </source>
</evidence>
<accession>I3V1Y8</accession>
<dbReference type="Proteomes" id="UP000005268">
    <property type="component" value="Chromosome"/>
</dbReference>